<dbReference type="PANTHER" id="PTHR34353">
    <property type="entry name" value="CRISPR-ASSOCIATED ENDONUCLEASE CAS1 1"/>
    <property type="match status" value="1"/>
</dbReference>
<dbReference type="Proteomes" id="UP000886884">
    <property type="component" value="Unassembled WGS sequence"/>
</dbReference>
<evidence type="ECO:0000256" key="1">
    <source>
        <dbReference type="ARBA" id="ARBA00022722"/>
    </source>
</evidence>
<keyword evidence="4 10" id="KW-0378">Hydrolase</keyword>
<dbReference type="HAMAP" id="MF_01470">
    <property type="entry name" value="Cas1"/>
    <property type="match status" value="1"/>
</dbReference>
<feature type="binding site" evidence="10">
    <location>
        <position position="218"/>
    </location>
    <ligand>
        <name>Mn(2+)</name>
        <dbReference type="ChEBI" id="CHEBI:29035"/>
    </ligand>
</feature>
<dbReference type="InterPro" id="IPR019855">
    <property type="entry name" value="CRISPR-assoc_Cas1_NMENI"/>
</dbReference>
<proteinExistence type="inferred from homology"/>
<dbReference type="GO" id="GO:0043571">
    <property type="term" value="P:maintenance of CRISPR repeat elements"/>
    <property type="evidence" value="ECO:0007669"/>
    <property type="project" value="UniProtKB-UniRule"/>
</dbReference>
<comment type="caution">
    <text evidence="11">The sequence shown here is derived from an EMBL/GenBank/DDBJ whole genome shotgun (WGS) entry which is preliminary data.</text>
</comment>
<dbReference type="Gene3D" id="3.100.10.20">
    <property type="entry name" value="CRISPR-associated endonuclease Cas1, N-terminal domain"/>
    <property type="match status" value="1"/>
</dbReference>
<dbReference type="InterPro" id="IPR050646">
    <property type="entry name" value="Cas1"/>
</dbReference>
<evidence type="ECO:0000256" key="2">
    <source>
        <dbReference type="ARBA" id="ARBA00022723"/>
    </source>
</evidence>
<evidence type="ECO:0000256" key="9">
    <source>
        <dbReference type="ARBA" id="ARBA00038592"/>
    </source>
</evidence>
<reference evidence="11" key="1">
    <citation type="submission" date="2020-10" db="EMBL/GenBank/DDBJ databases">
        <authorList>
            <person name="Gilroy R."/>
        </authorList>
    </citation>
    <scope>NUCLEOTIDE SEQUENCE</scope>
    <source>
        <strain evidence="11">CHK183-6373</strain>
    </source>
</reference>
<evidence type="ECO:0000256" key="10">
    <source>
        <dbReference type="HAMAP-Rule" id="MF_01470"/>
    </source>
</evidence>
<gene>
    <name evidence="10 11" type="primary">cas1</name>
    <name evidence="11" type="ORF">IAA64_02155</name>
</gene>
<reference evidence="11" key="2">
    <citation type="journal article" date="2021" name="PeerJ">
        <title>Extensive microbial diversity within the chicken gut microbiome revealed by metagenomics and culture.</title>
        <authorList>
            <person name="Gilroy R."/>
            <person name="Ravi A."/>
            <person name="Getino M."/>
            <person name="Pursley I."/>
            <person name="Horton D.L."/>
            <person name="Alikhan N.F."/>
            <person name="Baker D."/>
            <person name="Gharbi K."/>
            <person name="Hall N."/>
            <person name="Watson M."/>
            <person name="Adriaenssens E.M."/>
            <person name="Foster-Nyarko E."/>
            <person name="Jarju S."/>
            <person name="Secka A."/>
            <person name="Antonio M."/>
            <person name="Oren A."/>
            <person name="Chaudhuri R.R."/>
            <person name="La Ragione R."/>
            <person name="Hildebrand F."/>
            <person name="Pallen M.J."/>
        </authorList>
    </citation>
    <scope>NUCLEOTIDE SEQUENCE</scope>
    <source>
        <strain evidence="11">CHK183-6373</strain>
    </source>
</reference>
<evidence type="ECO:0000256" key="8">
    <source>
        <dbReference type="ARBA" id="ARBA00023211"/>
    </source>
</evidence>
<dbReference type="GO" id="GO:0051607">
    <property type="term" value="P:defense response to virus"/>
    <property type="evidence" value="ECO:0007669"/>
    <property type="project" value="UniProtKB-UniRule"/>
</dbReference>
<dbReference type="EC" id="3.1.-.-" evidence="10"/>
<organism evidence="11 12">
    <name type="scientific">Candidatus Ornithocaccomicrobium faecavium</name>
    <dbReference type="NCBI Taxonomy" id="2840890"/>
    <lineage>
        <taxon>Bacteria</taxon>
        <taxon>Bacillati</taxon>
        <taxon>Bacillota</taxon>
        <taxon>Clostridia</taxon>
        <taxon>Candidatus Ornithocaccomicrobium</taxon>
    </lineage>
</organism>
<comment type="function">
    <text evidence="10">CRISPR (clustered regularly interspaced short palindromic repeat), is an adaptive immune system that provides protection against mobile genetic elements (viruses, transposable elements and conjugative plasmids). CRISPR clusters contain spacers, sequences complementary to antecedent mobile elements, and target invading nucleic acids. CRISPR clusters are transcribed and processed into CRISPR RNA (crRNA). Acts as a dsDNA endonuclease. Involved in the integration of spacer DNA into the CRISPR cassette.</text>
</comment>
<keyword evidence="2 10" id="KW-0479">Metal-binding</keyword>
<evidence type="ECO:0000256" key="6">
    <source>
        <dbReference type="ARBA" id="ARBA00023118"/>
    </source>
</evidence>
<protein>
    <recommendedName>
        <fullName evidence="10">CRISPR-associated endonuclease Cas1</fullName>
        <ecNumber evidence="10">3.1.-.-</ecNumber>
    </recommendedName>
</protein>
<keyword evidence="8 10" id="KW-0464">Manganese</keyword>
<keyword evidence="7 10" id="KW-0238">DNA-binding</keyword>
<dbReference type="PANTHER" id="PTHR34353:SF2">
    <property type="entry name" value="CRISPR-ASSOCIATED ENDONUCLEASE CAS1 1"/>
    <property type="match status" value="1"/>
</dbReference>
<dbReference type="Gene3D" id="1.20.120.920">
    <property type="entry name" value="CRISPR-associated endonuclease Cas1, C-terminal domain"/>
    <property type="match status" value="1"/>
</dbReference>
<comment type="subunit">
    <text evidence="9 10">Homodimer, forms a heterotetramer with a Cas2 homodimer.</text>
</comment>
<evidence type="ECO:0000313" key="11">
    <source>
        <dbReference type="EMBL" id="HIV26745.1"/>
    </source>
</evidence>
<dbReference type="EMBL" id="DVOT01000041">
    <property type="protein sequence ID" value="HIV26745.1"/>
    <property type="molecule type" value="Genomic_DNA"/>
</dbReference>
<sequence>MSWRVVVVSSNAKVDYKMDYITVRTLEETRRVHISEIGVLMLESTAISITAYALCELLAHKVKVIFCDHQRNPYGELLPSSGSHDSTAKIRQQMEWTQAAKAAVWTEIIRAKILGQRDVLLRWQRPQAQLLTGYLGQIQLGDASNREGHAAKVYFNALFGKEFSRALDTPENAALNYGYGLVLSAINREIAAAGYLTQLGVFHDNVYNAFNLGCDLMEPLRPLIDNEVMNLRPETFEKEHKHALIRLLQAQVRLDGKQHVLLYALRLYCASVFRALQSGKIDELRLIEYEL</sequence>
<keyword evidence="6 10" id="KW-0051">Antiviral defense</keyword>
<comment type="cofactor">
    <cofactor evidence="10">
        <name>Mg(2+)</name>
        <dbReference type="ChEBI" id="CHEBI:18420"/>
    </cofactor>
    <cofactor evidence="10">
        <name>Mn(2+)</name>
        <dbReference type="ChEBI" id="CHEBI:29035"/>
    </cofactor>
</comment>
<dbReference type="GO" id="GO:0003677">
    <property type="term" value="F:DNA binding"/>
    <property type="evidence" value="ECO:0007669"/>
    <property type="project" value="UniProtKB-KW"/>
</dbReference>
<evidence type="ECO:0000256" key="3">
    <source>
        <dbReference type="ARBA" id="ARBA00022759"/>
    </source>
</evidence>
<dbReference type="InterPro" id="IPR042211">
    <property type="entry name" value="CRISPR-assoc_Cas1_N"/>
</dbReference>
<name>A0A9D1P5C0_9FIRM</name>
<keyword evidence="1 10" id="KW-0540">Nuclease</keyword>
<dbReference type="GO" id="GO:0016787">
    <property type="term" value="F:hydrolase activity"/>
    <property type="evidence" value="ECO:0007669"/>
    <property type="project" value="UniProtKB-KW"/>
</dbReference>
<comment type="similarity">
    <text evidence="10">Belongs to the CRISPR-associated endonuclease Cas1 family.</text>
</comment>
<dbReference type="Pfam" id="PF01867">
    <property type="entry name" value="Cas_Cas1"/>
    <property type="match status" value="1"/>
</dbReference>
<dbReference type="InterPro" id="IPR042206">
    <property type="entry name" value="CRISPR-assoc_Cas1_C"/>
</dbReference>
<dbReference type="AlphaFoldDB" id="A0A9D1P5C0"/>
<dbReference type="NCBIfam" id="TIGR00287">
    <property type="entry name" value="cas1"/>
    <property type="match status" value="1"/>
</dbReference>
<dbReference type="GO" id="GO:0004520">
    <property type="term" value="F:DNA endonuclease activity"/>
    <property type="evidence" value="ECO:0007669"/>
    <property type="project" value="InterPro"/>
</dbReference>
<evidence type="ECO:0000256" key="4">
    <source>
        <dbReference type="ARBA" id="ARBA00022801"/>
    </source>
</evidence>
<evidence type="ECO:0000313" key="12">
    <source>
        <dbReference type="Proteomes" id="UP000886884"/>
    </source>
</evidence>
<dbReference type="NCBIfam" id="TIGR03639">
    <property type="entry name" value="cas1_NMENI"/>
    <property type="match status" value="1"/>
</dbReference>
<keyword evidence="5 10" id="KW-0460">Magnesium</keyword>
<evidence type="ECO:0000256" key="7">
    <source>
        <dbReference type="ARBA" id="ARBA00023125"/>
    </source>
</evidence>
<evidence type="ECO:0000256" key="5">
    <source>
        <dbReference type="ARBA" id="ARBA00022842"/>
    </source>
</evidence>
<dbReference type="GO" id="GO:0046872">
    <property type="term" value="F:metal ion binding"/>
    <property type="evidence" value="ECO:0007669"/>
    <property type="project" value="UniProtKB-UniRule"/>
</dbReference>
<dbReference type="InterPro" id="IPR002729">
    <property type="entry name" value="CRISPR-assoc_Cas1"/>
</dbReference>
<feature type="binding site" evidence="10">
    <location>
        <position position="147"/>
    </location>
    <ligand>
        <name>Mn(2+)</name>
        <dbReference type="ChEBI" id="CHEBI:29035"/>
    </ligand>
</feature>
<accession>A0A9D1P5C0</accession>
<feature type="binding site" evidence="10">
    <location>
        <position position="203"/>
    </location>
    <ligand>
        <name>Mn(2+)</name>
        <dbReference type="ChEBI" id="CHEBI:29035"/>
    </ligand>
</feature>
<keyword evidence="3 10" id="KW-0255">Endonuclease</keyword>